<organism evidence="1 2">
    <name type="scientific">Oceanobacillus indicireducens</name>
    <dbReference type="NCBI Taxonomy" id="1004261"/>
    <lineage>
        <taxon>Bacteria</taxon>
        <taxon>Bacillati</taxon>
        <taxon>Bacillota</taxon>
        <taxon>Bacilli</taxon>
        <taxon>Bacillales</taxon>
        <taxon>Bacillaceae</taxon>
        <taxon>Oceanobacillus</taxon>
    </lineage>
</organism>
<dbReference type="AlphaFoldDB" id="A0A917Y534"/>
<sequence length="47" mass="5451">MVGLTLEDLDMMTIGECLDYVENYVDIKSGKQEEKTRRATQDDFDSF</sequence>
<dbReference type="Proteomes" id="UP000624041">
    <property type="component" value="Unassembled WGS sequence"/>
</dbReference>
<name>A0A917Y534_9BACI</name>
<protein>
    <submittedName>
        <fullName evidence="1">Uncharacterized protein</fullName>
    </submittedName>
</protein>
<gene>
    <name evidence="1" type="primary">pi241</name>
    <name evidence="1" type="ORF">GCM10007971_37020</name>
</gene>
<evidence type="ECO:0000313" key="1">
    <source>
        <dbReference type="EMBL" id="GGN66744.1"/>
    </source>
</evidence>
<evidence type="ECO:0000313" key="2">
    <source>
        <dbReference type="Proteomes" id="UP000624041"/>
    </source>
</evidence>
<accession>A0A917Y534</accession>
<comment type="caution">
    <text evidence="1">The sequence shown here is derived from an EMBL/GenBank/DDBJ whole genome shotgun (WGS) entry which is preliminary data.</text>
</comment>
<dbReference type="EMBL" id="BMOS01000049">
    <property type="protein sequence ID" value="GGN66744.1"/>
    <property type="molecule type" value="Genomic_DNA"/>
</dbReference>
<proteinExistence type="predicted"/>
<keyword evidence="2" id="KW-1185">Reference proteome</keyword>
<reference evidence="1" key="1">
    <citation type="journal article" date="2014" name="Int. J. Syst. Evol. Microbiol.">
        <title>Complete genome sequence of Corynebacterium casei LMG S-19264T (=DSM 44701T), isolated from a smear-ripened cheese.</title>
        <authorList>
            <consortium name="US DOE Joint Genome Institute (JGI-PGF)"/>
            <person name="Walter F."/>
            <person name="Albersmeier A."/>
            <person name="Kalinowski J."/>
            <person name="Ruckert C."/>
        </authorList>
    </citation>
    <scope>NUCLEOTIDE SEQUENCE</scope>
    <source>
        <strain evidence="1">JCM 17251</strain>
    </source>
</reference>
<reference evidence="1" key="2">
    <citation type="submission" date="2020-09" db="EMBL/GenBank/DDBJ databases">
        <authorList>
            <person name="Sun Q."/>
            <person name="Ohkuma M."/>
        </authorList>
    </citation>
    <scope>NUCLEOTIDE SEQUENCE</scope>
    <source>
        <strain evidence="1">JCM 17251</strain>
    </source>
</reference>